<gene>
    <name evidence="1" type="ORF">CK203_042084</name>
</gene>
<dbReference type="EMBL" id="QGNW01000222">
    <property type="protein sequence ID" value="RVW83901.1"/>
    <property type="molecule type" value="Genomic_DNA"/>
</dbReference>
<reference evidence="1 2" key="1">
    <citation type="journal article" date="2018" name="PLoS Genet.">
        <title>Population sequencing reveals clonal diversity and ancestral inbreeding in the grapevine cultivar Chardonnay.</title>
        <authorList>
            <person name="Roach M.J."/>
            <person name="Johnson D.L."/>
            <person name="Bohlmann J."/>
            <person name="van Vuuren H.J."/>
            <person name="Jones S.J."/>
            <person name="Pretorius I.S."/>
            <person name="Schmidt S.A."/>
            <person name="Borneman A.R."/>
        </authorList>
    </citation>
    <scope>NUCLEOTIDE SEQUENCE [LARGE SCALE GENOMIC DNA]</scope>
    <source>
        <strain evidence="2">cv. Chardonnay</strain>
        <tissue evidence="1">Leaf</tissue>
    </source>
</reference>
<comment type="caution">
    <text evidence="1">The sequence shown here is derived from an EMBL/GenBank/DDBJ whole genome shotgun (WGS) entry which is preliminary data.</text>
</comment>
<proteinExistence type="predicted"/>
<protein>
    <submittedName>
        <fullName evidence="1">Uncharacterized protein</fullName>
    </submittedName>
</protein>
<dbReference type="Proteomes" id="UP000288805">
    <property type="component" value="Unassembled WGS sequence"/>
</dbReference>
<name>A0A438HHF4_VITVI</name>
<organism evidence="1 2">
    <name type="scientific">Vitis vinifera</name>
    <name type="common">Grape</name>
    <dbReference type="NCBI Taxonomy" id="29760"/>
    <lineage>
        <taxon>Eukaryota</taxon>
        <taxon>Viridiplantae</taxon>
        <taxon>Streptophyta</taxon>
        <taxon>Embryophyta</taxon>
        <taxon>Tracheophyta</taxon>
        <taxon>Spermatophyta</taxon>
        <taxon>Magnoliopsida</taxon>
        <taxon>eudicotyledons</taxon>
        <taxon>Gunneridae</taxon>
        <taxon>Pentapetalae</taxon>
        <taxon>rosids</taxon>
        <taxon>Vitales</taxon>
        <taxon>Vitaceae</taxon>
        <taxon>Viteae</taxon>
        <taxon>Vitis</taxon>
    </lineage>
</organism>
<accession>A0A438HHF4</accession>
<evidence type="ECO:0000313" key="1">
    <source>
        <dbReference type="EMBL" id="RVW83901.1"/>
    </source>
</evidence>
<dbReference type="AlphaFoldDB" id="A0A438HHF4"/>
<evidence type="ECO:0000313" key="2">
    <source>
        <dbReference type="Proteomes" id="UP000288805"/>
    </source>
</evidence>
<sequence length="504" mass="56201">MLLSQALRKLTDVGLLMLLALRPLPHPDFIDQGFVHLGQPSVTTNPLPAHTSHAVPPPAGDVHFMDFTKPDDRIHMLSLDDSELEPIVVDESYEVDGVISDPQAFTPFRLVPNTPPVHLTMDVQYVICGGRMIRQQPPIVARPLESDVTQEETRREDDKILSQALSQIQVETSISPEGLIHMLIVDKATCIVFSADDLPHVNNGSAVNICPQATTVALGFGPSDYEPSSQIVLRIPTSFNLGRPWIHGAGAIPSSFHQKVKFIYEGRVITIQSTGDTYSTSESVLEISHGDDDLLLTGFTFDEILTVETEQFCRDHVTLPFDEHVDHDTPFDLGFVPIEADYKYMALLCKERLRAHLLYMPFDYLVHPYRMSLADYFCLVHLLQLGDGAPGTSTSILVTPLFPNHTSLLTLYFPKETDEYGTSVEIANMIDEVILRDEYSYEILMVDISQIIDDVQPTTTSPLNLFRVLAIEMAEDVQHVPIPGLLTVVAHDDDVLEGILARLW</sequence>